<evidence type="ECO:0000313" key="3">
    <source>
        <dbReference type="Proteomes" id="UP000824109"/>
    </source>
</evidence>
<keyword evidence="1" id="KW-0812">Transmembrane</keyword>
<protein>
    <recommendedName>
        <fullName evidence="4">HEAT repeat domain-containing protein</fullName>
    </recommendedName>
</protein>
<dbReference type="Proteomes" id="UP000824109">
    <property type="component" value="Unassembled WGS sequence"/>
</dbReference>
<feature type="transmembrane region" description="Helical" evidence="1">
    <location>
        <begin position="12"/>
        <end position="34"/>
    </location>
</feature>
<feature type="transmembrane region" description="Helical" evidence="1">
    <location>
        <begin position="98"/>
        <end position="119"/>
    </location>
</feature>
<gene>
    <name evidence="2" type="ORF">IAA61_08730</name>
</gene>
<evidence type="ECO:0008006" key="4">
    <source>
        <dbReference type="Google" id="ProtNLM"/>
    </source>
</evidence>
<feature type="transmembrane region" description="Helical" evidence="1">
    <location>
        <begin position="71"/>
        <end position="91"/>
    </location>
</feature>
<name>A0A9D1MD22_9FIRM</name>
<dbReference type="AlphaFoldDB" id="A0A9D1MD22"/>
<feature type="transmembrane region" description="Helical" evidence="1">
    <location>
        <begin position="125"/>
        <end position="145"/>
    </location>
</feature>
<reference evidence="2" key="2">
    <citation type="journal article" date="2021" name="PeerJ">
        <title>Extensive microbial diversity within the chicken gut microbiome revealed by metagenomics and culture.</title>
        <authorList>
            <person name="Gilroy R."/>
            <person name="Ravi A."/>
            <person name="Getino M."/>
            <person name="Pursley I."/>
            <person name="Horton D.L."/>
            <person name="Alikhan N.F."/>
            <person name="Baker D."/>
            <person name="Gharbi K."/>
            <person name="Hall N."/>
            <person name="Watson M."/>
            <person name="Adriaenssens E.M."/>
            <person name="Foster-Nyarko E."/>
            <person name="Jarju S."/>
            <person name="Secka A."/>
            <person name="Antonio M."/>
            <person name="Oren A."/>
            <person name="Chaudhuri R.R."/>
            <person name="La Ragione R."/>
            <person name="Hildebrand F."/>
            <person name="Pallen M.J."/>
        </authorList>
    </citation>
    <scope>NUCLEOTIDE SEQUENCE</scope>
    <source>
        <strain evidence="2">USAMLcec3-3695</strain>
    </source>
</reference>
<evidence type="ECO:0000313" key="2">
    <source>
        <dbReference type="EMBL" id="HIU57873.1"/>
    </source>
</evidence>
<evidence type="ECO:0000256" key="1">
    <source>
        <dbReference type="SAM" id="Phobius"/>
    </source>
</evidence>
<organism evidence="2 3">
    <name type="scientific">Candidatus Ornithomonoglobus merdipullorum</name>
    <dbReference type="NCBI Taxonomy" id="2840895"/>
    <lineage>
        <taxon>Bacteria</taxon>
        <taxon>Bacillati</taxon>
        <taxon>Bacillota</taxon>
        <taxon>Clostridia</taxon>
        <taxon>Candidatus Ornithomonoglobus</taxon>
    </lineage>
</organism>
<keyword evidence="1" id="KW-0472">Membrane</keyword>
<dbReference type="EMBL" id="DVNB01000087">
    <property type="protein sequence ID" value="HIU57873.1"/>
    <property type="molecule type" value="Genomic_DNA"/>
</dbReference>
<comment type="caution">
    <text evidence="2">The sequence shown here is derived from an EMBL/GenBank/DDBJ whole genome shotgun (WGS) entry which is preliminary data.</text>
</comment>
<reference evidence="2" key="1">
    <citation type="submission" date="2020-10" db="EMBL/GenBank/DDBJ databases">
        <authorList>
            <person name="Gilroy R."/>
        </authorList>
    </citation>
    <scope>NUCLEOTIDE SEQUENCE</scope>
    <source>
        <strain evidence="2">USAMLcec3-3695</strain>
    </source>
</reference>
<keyword evidence="1" id="KW-1133">Transmembrane helix</keyword>
<accession>A0A9D1MD22</accession>
<proteinExistence type="predicted"/>
<sequence>MLKEIIERTKKCSIVCGVLTLILLILHFVPYWSFEGETLSLGGYVWLDPSNPQFAQYVIHNTGAEANVNPIIFMSVFIILFGILGAGVSFWKPKNGYVTLVADIAALAGIVFFIASPMLRLSFMWIIQFIICIAIIVFSILAIVCENKVQKLSANNSSMSLVNAADRVAEIKSIGDNAVTVEGSKIIDLKGPDLSHLITYLTDPAPECRAAAAQVLGRTAADSAFTHMSHLINLETSEKVISAMRASLASIHENMAELHIQSK</sequence>